<dbReference type="KEGG" id="tbd:Tbd_1745"/>
<keyword evidence="2" id="KW-0732">Signal</keyword>
<feature type="chain" id="PRO_5004228818" description="Copper chaperone PCu(A)C" evidence="2">
    <location>
        <begin position="40"/>
        <end position="161"/>
    </location>
</feature>
<sequence>MRSLRNPQSLFFISRSRSMNPLKPIVLAAALLFSQGAFAHSDDYLDTQTAPHGGQLRMVGQYHFELVVKAGEVSVYVTDHGGNKIATDGARGTATLLSSKGKASVKLAPAGDNRMKGAGKFELAPDMKVVVSLALAGEPAQQGRFTPMQKTQSAPAAMHSH</sequence>
<protein>
    <recommendedName>
        <fullName evidence="5">Copper chaperone PCu(A)C</fullName>
    </recommendedName>
</protein>
<proteinExistence type="predicted"/>
<evidence type="ECO:0000313" key="3">
    <source>
        <dbReference type="EMBL" id="AAZ97698.1"/>
    </source>
</evidence>
<feature type="signal peptide" evidence="2">
    <location>
        <begin position="1"/>
        <end position="39"/>
    </location>
</feature>
<feature type="region of interest" description="Disordered" evidence="1">
    <location>
        <begin position="142"/>
        <end position="161"/>
    </location>
</feature>
<dbReference type="STRING" id="292415.Tbd_1745"/>
<evidence type="ECO:0008006" key="5">
    <source>
        <dbReference type="Google" id="ProtNLM"/>
    </source>
</evidence>
<evidence type="ECO:0000256" key="1">
    <source>
        <dbReference type="SAM" id="MobiDB-lite"/>
    </source>
</evidence>
<accession>Q3SI35</accession>
<organism evidence="3 4">
    <name type="scientific">Thiobacillus denitrificans (strain ATCC 25259 / T1)</name>
    <dbReference type="NCBI Taxonomy" id="292415"/>
    <lineage>
        <taxon>Bacteria</taxon>
        <taxon>Pseudomonadati</taxon>
        <taxon>Pseudomonadota</taxon>
        <taxon>Betaproteobacteria</taxon>
        <taxon>Nitrosomonadales</taxon>
        <taxon>Thiobacillaceae</taxon>
        <taxon>Thiobacillus</taxon>
    </lineage>
</organism>
<dbReference type="AlphaFoldDB" id="Q3SI35"/>
<dbReference type="EMBL" id="CP000116">
    <property type="protein sequence ID" value="AAZ97698.1"/>
    <property type="molecule type" value="Genomic_DNA"/>
</dbReference>
<evidence type="ECO:0000313" key="4">
    <source>
        <dbReference type="Proteomes" id="UP000008291"/>
    </source>
</evidence>
<evidence type="ECO:0000256" key="2">
    <source>
        <dbReference type="SAM" id="SignalP"/>
    </source>
</evidence>
<dbReference type="eggNOG" id="ENOG5032RTT">
    <property type="taxonomic scope" value="Bacteria"/>
</dbReference>
<dbReference type="HOGENOM" id="CLU_125436_0_0_4"/>
<keyword evidence="4" id="KW-1185">Reference proteome</keyword>
<gene>
    <name evidence="3" type="ordered locus">Tbd_1745</name>
</gene>
<reference evidence="3 4" key="1">
    <citation type="journal article" date="2006" name="J. Bacteriol.">
        <title>The genome sequence of the obligately chemolithoautotrophic, facultatively anaerobic bacterium Thiobacillus denitrificans.</title>
        <authorList>
            <person name="Beller H.R."/>
            <person name="Chain P.S."/>
            <person name="Letain T.E."/>
            <person name="Chakicherla A."/>
            <person name="Larimer F.W."/>
            <person name="Richardson P.M."/>
            <person name="Coleman M.A."/>
            <person name="Wood A.P."/>
            <person name="Kelly D.P."/>
        </authorList>
    </citation>
    <scope>NUCLEOTIDE SEQUENCE [LARGE SCALE GENOMIC DNA]</scope>
    <source>
        <strain evidence="3 4">ATCC 25259</strain>
    </source>
</reference>
<dbReference type="Proteomes" id="UP000008291">
    <property type="component" value="Chromosome"/>
</dbReference>
<name>Q3SI35_THIDA</name>